<dbReference type="AlphaFoldDB" id="A0A179FP65"/>
<comment type="caution">
    <text evidence="14">The sequence shown here is derived from an EMBL/GenBank/DDBJ whole genome shotgun (WGS) entry which is preliminary data.</text>
</comment>
<dbReference type="RefSeq" id="XP_018144018.1">
    <property type="nucleotide sequence ID" value="XM_018292171.1"/>
</dbReference>
<evidence type="ECO:0000256" key="8">
    <source>
        <dbReference type="ARBA" id="ARBA00023242"/>
    </source>
</evidence>
<sequence>MAKGKINGETGKNAKSKTNPIEEVNAKEDSLFIKDHLPSLPSRWTHPTSQTEYTIQLLQARSLTETQLNACFSLIEHTSRADYASSSTGWHPVAKKKEMRTPELRYILVQHEGKVYGFTSLMPTWENGEAVVYCYEIHLRDELRGTGLGKLLMGYLGAVAESIAGVEKVMLTCFVSNESARRFYEGLGFGVDEWSPGERKLRGKRVVPDYMIMSRRVKRRDRDGDRE</sequence>
<dbReference type="STRING" id="1380566.A0A179FP65"/>
<evidence type="ECO:0000256" key="12">
    <source>
        <dbReference type="SAM" id="MobiDB-lite"/>
    </source>
</evidence>
<evidence type="ECO:0000256" key="10">
    <source>
        <dbReference type="ARBA" id="ARBA00047821"/>
    </source>
</evidence>
<keyword evidence="8" id="KW-0539">Nucleus</keyword>
<proteinExistence type="inferred from homology"/>
<dbReference type="GO" id="GO:0005737">
    <property type="term" value="C:cytoplasm"/>
    <property type="evidence" value="ECO:0007669"/>
    <property type="project" value="UniProtKB-SubCell"/>
</dbReference>
<comment type="similarity">
    <text evidence="3">Belongs to the acetyltransferase family. NAA40 subfamily.</text>
</comment>
<dbReference type="OrthoDB" id="424551at2759"/>
<feature type="region of interest" description="Disordered" evidence="12">
    <location>
        <begin position="1"/>
        <end position="23"/>
    </location>
</feature>
<evidence type="ECO:0000256" key="3">
    <source>
        <dbReference type="ARBA" id="ARBA00008870"/>
    </source>
</evidence>
<organism evidence="14 15">
    <name type="scientific">Pochonia chlamydosporia 170</name>
    <dbReference type="NCBI Taxonomy" id="1380566"/>
    <lineage>
        <taxon>Eukaryota</taxon>
        <taxon>Fungi</taxon>
        <taxon>Dikarya</taxon>
        <taxon>Ascomycota</taxon>
        <taxon>Pezizomycotina</taxon>
        <taxon>Sordariomycetes</taxon>
        <taxon>Hypocreomycetidae</taxon>
        <taxon>Hypocreales</taxon>
        <taxon>Clavicipitaceae</taxon>
        <taxon>Pochonia</taxon>
    </lineage>
</organism>
<reference evidence="14 15" key="1">
    <citation type="journal article" date="2016" name="PLoS Pathog.">
        <title>Biosynthesis of antibiotic leucinostatins in bio-control fungus Purpureocillium lilacinum and their inhibition on phytophthora revealed by genome mining.</title>
        <authorList>
            <person name="Wang G."/>
            <person name="Liu Z."/>
            <person name="Lin R."/>
            <person name="Li E."/>
            <person name="Mao Z."/>
            <person name="Ling J."/>
            <person name="Yang Y."/>
            <person name="Yin W.B."/>
            <person name="Xie B."/>
        </authorList>
    </citation>
    <scope>NUCLEOTIDE SEQUENCE [LARGE SCALE GENOMIC DNA]</scope>
    <source>
        <strain evidence="14">170</strain>
    </source>
</reference>
<dbReference type="GO" id="GO:0043998">
    <property type="term" value="F:histone H2A acetyltransferase activity"/>
    <property type="evidence" value="ECO:0007669"/>
    <property type="project" value="InterPro"/>
</dbReference>
<evidence type="ECO:0000256" key="6">
    <source>
        <dbReference type="ARBA" id="ARBA00022490"/>
    </source>
</evidence>
<gene>
    <name evidence="14" type="ORF">VFPPC_14402</name>
</gene>
<dbReference type="Pfam" id="PF00583">
    <property type="entry name" value="Acetyltransf_1"/>
    <property type="match status" value="1"/>
</dbReference>
<name>A0A179FP65_METCM</name>
<dbReference type="PANTHER" id="PTHR20531:SF1">
    <property type="entry name" value="N-ALPHA-ACETYLTRANSFERASE 40"/>
    <property type="match status" value="1"/>
</dbReference>
<dbReference type="EMBL" id="LSBJ02000004">
    <property type="protein sequence ID" value="OAQ66931.1"/>
    <property type="molecule type" value="Genomic_DNA"/>
</dbReference>
<keyword evidence="9" id="KW-0012">Acyltransferase</keyword>
<accession>A0A179FP65</accession>
<evidence type="ECO:0000313" key="14">
    <source>
        <dbReference type="EMBL" id="OAQ66931.1"/>
    </source>
</evidence>
<evidence type="ECO:0000256" key="2">
    <source>
        <dbReference type="ARBA" id="ARBA00004496"/>
    </source>
</evidence>
<dbReference type="GO" id="GO:0005634">
    <property type="term" value="C:nucleus"/>
    <property type="evidence" value="ECO:0007669"/>
    <property type="project" value="UniProtKB-SubCell"/>
</dbReference>
<evidence type="ECO:0000256" key="1">
    <source>
        <dbReference type="ARBA" id="ARBA00004123"/>
    </source>
</evidence>
<evidence type="ECO:0000256" key="9">
    <source>
        <dbReference type="ARBA" id="ARBA00023315"/>
    </source>
</evidence>
<evidence type="ECO:0000313" key="15">
    <source>
        <dbReference type="Proteomes" id="UP000078397"/>
    </source>
</evidence>
<dbReference type="GO" id="GO:1990189">
    <property type="term" value="F:protein N-terminal-serine acetyltransferase activity"/>
    <property type="evidence" value="ECO:0007669"/>
    <property type="project" value="UniProtKB-EC"/>
</dbReference>
<keyword evidence="6" id="KW-0963">Cytoplasm</keyword>
<dbReference type="InterPro" id="IPR016181">
    <property type="entry name" value="Acyl_CoA_acyltransferase"/>
</dbReference>
<dbReference type="SUPFAM" id="SSF55729">
    <property type="entry name" value="Acyl-CoA N-acyltransferases (Nat)"/>
    <property type="match status" value="1"/>
</dbReference>
<feature type="domain" description="N-acetyltransferase" evidence="13">
    <location>
        <begin position="58"/>
        <end position="216"/>
    </location>
</feature>
<dbReference type="CDD" id="cd04301">
    <property type="entry name" value="NAT_SF"/>
    <property type="match status" value="1"/>
</dbReference>
<evidence type="ECO:0000256" key="4">
    <source>
        <dbReference type="ARBA" id="ARBA00012950"/>
    </source>
</evidence>
<dbReference type="KEGG" id="pchm:VFPPC_14402"/>
<dbReference type="Gene3D" id="3.40.630.30">
    <property type="match status" value="1"/>
</dbReference>
<dbReference type="InterPro" id="IPR000182">
    <property type="entry name" value="GNAT_dom"/>
</dbReference>
<keyword evidence="15" id="KW-1185">Reference proteome</keyword>
<evidence type="ECO:0000256" key="11">
    <source>
        <dbReference type="ARBA" id="ARBA00049524"/>
    </source>
</evidence>
<evidence type="ECO:0000259" key="13">
    <source>
        <dbReference type="PROSITE" id="PS51186"/>
    </source>
</evidence>
<evidence type="ECO:0000256" key="5">
    <source>
        <dbReference type="ARBA" id="ARBA00015043"/>
    </source>
</evidence>
<evidence type="ECO:0000256" key="7">
    <source>
        <dbReference type="ARBA" id="ARBA00022679"/>
    </source>
</evidence>
<keyword evidence="7" id="KW-0808">Transferase</keyword>
<dbReference type="PROSITE" id="PS51186">
    <property type="entry name" value="GNAT"/>
    <property type="match status" value="1"/>
</dbReference>
<comment type="catalytic activity">
    <reaction evidence="10">
        <text>N-terminal L-seryl-[histone H2A] + acetyl-CoA = N-terminal N(alpha)-acetyl-L-seryl-[histone H2A] + CoA + H(+)</text>
        <dbReference type="Rhea" id="RHEA:50600"/>
        <dbReference type="Rhea" id="RHEA-COMP:12742"/>
        <dbReference type="Rhea" id="RHEA-COMP:12744"/>
        <dbReference type="ChEBI" id="CHEBI:15378"/>
        <dbReference type="ChEBI" id="CHEBI:57287"/>
        <dbReference type="ChEBI" id="CHEBI:57288"/>
        <dbReference type="ChEBI" id="CHEBI:64738"/>
        <dbReference type="ChEBI" id="CHEBI:83690"/>
        <dbReference type="EC" id="2.3.1.257"/>
    </reaction>
</comment>
<dbReference type="GO" id="GO:0010485">
    <property type="term" value="F:histone H4 acetyltransferase activity"/>
    <property type="evidence" value="ECO:0007669"/>
    <property type="project" value="InterPro"/>
</dbReference>
<dbReference type="InterPro" id="IPR039949">
    <property type="entry name" value="NAA40"/>
</dbReference>
<protein>
    <recommendedName>
        <fullName evidence="5">N-alpha-acetyltransferase 40</fullName>
        <ecNumber evidence="4">2.3.1.257</ecNumber>
    </recommendedName>
</protein>
<dbReference type="Proteomes" id="UP000078397">
    <property type="component" value="Unassembled WGS sequence"/>
</dbReference>
<dbReference type="EC" id="2.3.1.257" evidence="4"/>
<dbReference type="PANTHER" id="PTHR20531">
    <property type="entry name" value="N-ALPHA-ACETYLTRANSFERASE 40"/>
    <property type="match status" value="1"/>
</dbReference>
<comment type="catalytic activity">
    <reaction evidence="11">
        <text>N-terminal L-seryl-[histone H4] + acetyl-CoA = N-terminal N(alpha)-acetyl-L-seryl-[histone H4] + CoA + H(+)</text>
        <dbReference type="Rhea" id="RHEA:50596"/>
        <dbReference type="Rhea" id="RHEA-COMP:12740"/>
        <dbReference type="Rhea" id="RHEA-COMP:12743"/>
        <dbReference type="ChEBI" id="CHEBI:15378"/>
        <dbReference type="ChEBI" id="CHEBI:57287"/>
        <dbReference type="ChEBI" id="CHEBI:57288"/>
        <dbReference type="ChEBI" id="CHEBI:64738"/>
        <dbReference type="ChEBI" id="CHEBI:83690"/>
        <dbReference type="EC" id="2.3.1.257"/>
    </reaction>
</comment>
<comment type="subcellular location">
    <subcellularLocation>
        <location evidence="2">Cytoplasm</location>
    </subcellularLocation>
    <subcellularLocation>
        <location evidence="1">Nucleus</location>
    </subcellularLocation>
</comment>
<dbReference type="GeneID" id="28856165"/>